<evidence type="ECO:0000256" key="1">
    <source>
        <dbReference type="ARBA" id="ARBA00023209"/>
    </source>
</evidence>
<evidence type="ECO:0000313" key="6">
    <source>
        <dbReference type="Proteomes" id="UP000095283"/>
    </source>
</evidence>
<keyword evidence="1" id="KW-0594">Phospholipid biosynthesis</keyword>
<name>A0A1I7X8F7_HETBA</name>
<comment type="pathway">
    <text evidence="3">Phospholipid metabolism; phosphatidylethanolamine biosynthesis; phosphatidylethanolamine from ethanolamine: step 1/3.</text>
</comment>
<keyword evidence="1" id="KW-0443">Lipid metabolism</keyword>
<keyword evidence="1" id="KW-0444">Lipid biosynthesis</keyword>
<evidence type="ECO:0000256" key="2">
    <source>
        <dbReference type="ARBA" id="ARBA00023264"/>
    </source>
</evidence>
<dbReference type="Pfam" id="PF01633">
    <property type="entry name" value="Choline_kinase"/>
    <property type="match status" value="1"/>
</dbReference>
<keyword evidence="6" id="KW-1185">Reference proteome</keyword>
<accession>A0A1I7X8F7</accession>
<sequence>MNSIMGMHVLKVELPLTDQVECEKKAKKMILEIMPHWDINKVKFETMFNTYFSTSLKEQVDEIEHLVLQLNEDVVFCHNDLLVHNILFNVETEKVHFIDYEYADFNYAMFDLANHFCEYAVKYIYIYIYIYI</sequence>
<evidence type="ECO:0000256" key="3">
    <source>
        <dbReference type="ARBA" id="ARBA00037883"/>
    </source>
</evidence>
<dbReference type="Proteomes" id="UP000095283">
    <property type="component" value="Unplaced"/>
</dbReference>
<protein>
    <recommendedName>
        <fullName evidence="5">ethanolamine kinase</fullName>
        <ecNumber evidence="5">2.7.1.82</ecNumber>
    </recommendedName>
</protein>
<comment type="similarity">
    <text evidence="4">Belongs to the choline/ethanolamine kinase family.</text>
</comment>
<proteinExistence type="inferred from homology"/>
<dbReference type="SUPFAM" id="SSF56112">
    <property type="entry name" value="Protein kinase-like (PK-like)"/>
    <property type="match status" value="1"/>
</dbReference>
<dbReference type="Gene3D" id="3.90.1200.10">
    <property type="match status" value="1"/>
</dbReference>
<evidence type="ECO:0000256" key="5">
    <source>
        <dbReference type="ARBA" id="ARBA00038874"/>
    </source>
</evidence>
<reference evidence="7" key="1">
    <citation type="submission" date="2016-11" db="UniProtKB">
        <authorList>
            <consortium name="WormBaseParasite"/>
        </authorList>
    </citation>
    <scope>IDENTIFICATION</scope>
</reference>
<dbReference type="GO" id="GO:0006646">
    <property type="term" value="P:phosphatidylethanolamine biosynthetic process"/>
    <property type="evidence" value="ECO:0007669"/>
    <property type="project" value="TreeGrafter"/>
</dbReference>
<evidence type="ECO:0000256" key="4">
    <source>
        <dbReference type="ARBA" id="ARBA00038211"/>
    </source>
</evidence>
<dbReference type="InterPro" id="IPR011009">
    <property type="entry name" value="Kinase-like_dom_sf"/>
</dbReference>
<dbReference type="WBParaSite" id="Hba_13864">
    <property type="protein sequence ID" value="Hba_13864"/>
    <property type="gene ID" value="Hba_13864"/>
</dbReference>
<dbReference type="PANTHER" id="PTHR22603">
    <property type="entry name" value="CHOLINE/ETHANOALAMINE KINASE"/>
    <property type="match status" value="1"/>
</dbReference>
<dbReference type="AlphaFoldDB" id="A0A1I7X8F7"/>
<evidence type="ECO:0000313" key="7">
    <source>
        <dbReference type="WBParaSite" id="Hba_13864"/>
    </source>
</evidence>
<keyword evidence="2" id="KW-1208">Phospholipid metabolism</keyword>
<dbReference type="PANTHER" id="PTHR22603:SF66">
    <property type="entry name" value="ETHANOLAMINE KINASE"/>
    <property type="match status" value="1"/>
</dbReference>
<organism evidence="6 7">
    <name type="scientific">Heterorhabditis bacteriophora</name>
    <name type="common">Entomopathogenic nematode worm</name>
    <dbReference type="NCBI Taxonomy" id="37862"/>
    <lineage>
        <taxon>Eukaryota</taxon>
        <taxon>Metazoa</taxon>
        <taxon>Ecdysozoa</taxon>
        <taxon>Nematoda</taxon>
        <taxon>Chromadorea</taxon>
        <taxon>Rhabditida</taxon>
        <taxon>Rhabditina</taxon>
        <taxon>Rhabditomorpha</taxon>
        <taxon>Strongyloidea</taxon>
        <taxon>Heterorhabditidae</taxon>
        <taxon>Heterorhabditis</taxon>
    </lineage>
</organism>
<dbReference type="GO" id="GO:0005737">
    <property type="term" value="C:cytoplasm"/>
    <property type="evidence" value="ECO:0007669"/>
    <property type="project" value="TreeGrafter"/>
</dbReference>
<dbReference type="GO" id="GO:0004305">
    <property type="term" value="F:ethanolamine kinase activity"/>
    <property type="evidence" value="ECO:0007669"/>
    <property type="project" value="UniProtKB-EC"/>
</dbReference>
<dbReference type="EC" id="2.7.1.82" evidence="5"/>